<sequence>MGIRKENLTEMTAEISLSQNMIYIVKDGKIHQIEPPITGYGEQSFVYKSGKVTRMDERKIQLF</sequence>
<dbReference type="RefSeq" id="WP_063221095.1">
    <property type="nucleotide sequence ID" value="NZ_LJKA01000002.1"/>
</dbReference>
<dbReference type="AlphaFoldDB" id="A0A162NHJ7"/>
<dbReference type="Pfam" id="PF13128">
    <property type="entry name" value="DUF3954"/>
    <property type="match status" value="1"/>
</dbReference>
<name>A0A162NHJ7_BACCE</name>
<reference evidence="1 2" key="1">
    <citation type="submission" date="2015-09" db="EMBL/GenBank/DDBJ databases">
        <title>Bacillus cereus food isolates.</title>
        <authorList>
            <person name="Boekhorst J."/>
        </authorList>
    </citation>
    <scope>NUCLEOTIDE SEQUENCE [LARGE SCALE GENOMIC DNA]</scope>
    <source>
        <strain evidence="1 2">B4082</strain>
    </source>
</reference>
<proteinExistence type="predicted"/>
<dbReference type="EMBL" id="LJKA01000002">
    <property type="protein sequence ID" value="KZD41615.1"/>
    <property type="molecule type" value="Genomic_DNA"/>
</dbReference>
<evidence type="ECO:0000313" key="2">
    <source>
        <dbReference type="Proteomes" id="UP000076501"/>
    </source>
</evidence>
<dbReference type="InterPro" id="IPR025017">
    <property type="entry name" value="DUF3954"/>
</dbReference>
<evidence type="ECO:0008006" key="3">
    <source>
        <dbReference type="Google" id="ProtNLM"/>
    </source>
</evidence>
<protein>
    <recommendedName>
        <fullName evidence="3">DUF3954 domain-containing protein</fullName>
    </recommendedName>
</protein>
<dbReference type="Proteomes" id="UP000076501">
    <property type="component" value="Unassembled WGS sequence"/>
</dbReference>
<evidence type="ECO:0000313" key="1">
    <source>
        <dbReference type="EMBL" id="KZD41615.1"/>
    </source>
</evidence>
<organism evidence="1 2">
    <name type="scientific">Bacillus cereus</name>
    <dbReference type="NCBI Taxonomy" id="1396"/>
    <lineage>
        <taxon>Bacteria</taxon>
        <taxon>Bacillati</taxon>
        <taxon>Bacillota</taxon>
        <taxon>Bacilli</taxon>
        <taxon>Bacillales</taxon>
        <taxon>Bacillaceae</taxon>
        <taxon>Bacillus</taxon>
        <taxon>Bacillus cereus group</taxon>
    </lineage>
</organism>
<accession>A0A162NHJ7</accession>
<dbReference type="PATRIC" id="fig|1396.539.peg.2423"/>
<comment type="caution">
    <text evidence="1">The sequence shown here is derived from an EMBL/GenBank/DDBJ whole genome shotgun (WGS) entry which is preliminary data.</text>
</comment>
<gene>
    <name evidence="1" type="ORF">B4082_0250</name>
</gene>